<accession>A0ABP9S1Z3</accession>
<feature type="transmembrane region" description="Helical" evidence="6">
    <location>
        <begin position="343"/>
        <end position="359"/>
    </location>
</feature>
<proteinExistence type="predicted"/>
<dbReference type="PANTHER" id="PTHR30287">
    <property type="entry name" value="MEMBRANE COMPONENT OF PREDICTED ABC SUPERFAMILY METABOLITE UPTAKE TRANSPORTER"/>
    <property type="match status" value="1"/>
</dbReference>
<evidence type="ECO:0000256" key="6">
    <source>
        <dbReference type="SAM" id="Phobius"/>
    </source>
</evidence>
<feature type="transmembrane region" description="Helical" evidence="6">
    <location>
        <begin position="306"/>
        <end position="331"/>
    </location>
</feature>
<name>A0ABP9S1Z3_9GAMM</name>
<keyword evidence="9" id="KW-1185">Reference proteome</keyword>
<evidence type="ECO:0000313" key="8">
    <source>
        <dbReference type="EMBL" id="GAA5190411.1"/>
    </source>
</evidence>
<dbReference type="Pfam" id="PF02687">
    <property type="entry name" value="FtsX"/>
    <property type="match status" value="1"/>
</dbReference>
<keyword evidence="2" id="KW-1003">Cell membrane</keyword>
<feature type="transmembrane region" description="Helical" evidence="6">
    <location>
        <begin position="365"/>
        <end position="384"/>
    </location>
</feature>
<comment type="subcellular location">
    <subcellularLocation>
        <location evidence="1">Cell membrane</location>
        <topology evidence="1">Multi-pass membrane protein</topology>
    </subcellularLocation>
</comment>
<evidence type="ECO:0000256" key="3">
    <source>
        <dbReference type="ARBA" id="ARBA00022692"/>
    </source>
</evidence>
<dbReference type="RefSeq" id="WP_345316429.1">
    <property type="nucleotide sequence ID" value="NZ_BAABLF010000008.1"/>
</dbReference>
<evidence type="ECO:0000256" key="4">
    <source>
        <dbReference type="ARBA" id="ARBA00022989"/>
    </source>
</evidence>
<dbReference type="InterPro" id="IPR003838">
    <property type="entry name" value="ABC3_permease_C"/>
</dbReference>
<feature type="transmembrane region" description="Helical" evidence="6">
    <location>
        <begin position="690"/>
        <end position="717"/>
    </location>
</feature>
<evidence type="ECO:0000256" key="1">
    <source>
        <dbReference type="ARBA" id="ARBA00004651"/>
    </source>
</evidence>
<gene>
    <name evidence="8" type="ORF">GCM10025772_14980</name>
</gene>
<keyword evidence="5 6" id="KW-0472">Membrane</keyword>
<evidence type="ECO:0000256" key="5">
    <source>
        <dbReference type="ARBA" id="ARBA00023136"/>
    </source>
</evidence>
<dbReference type="EMBL" id="BAABLF010000008">
    <property type="protein sequence ID" value="GAA5190411.1"/>
    <property type="molecule type" value="Genomic_DNA"/>
</dbReference>
<dbReference type="Proteomes" id="UP001501600">
    <property type="component" value="Unassembled WGS sequence"/>
</dbReference>
<evidence type="ECO:0000313" key="9">
    <source>
        <dbReference type="Proteomes" id="UP001501600"/>
    </source>
</evidence>
<feature type="transmembrane region" description="Helical" evidence="6">
    <location>
        <begin position="737"/>
        <end position="758"/>
    </location>
</feature>
<protein>
    <submittedName>
        <fullName evidence="8">FtsX-like permease family protein</fullName>
    </submittedName>
</protein>
<feature type="transmembrane region" description="Helical" evidence="6">
    <location>
        <begin position="256"/>
        <end position="286"/>
    </location>
</feature>
<keyword evidence="4 6" id="KW-1133">Transmembrane helix</keyword>
<dbReference type="InterPro" id="IPR038766">
    <property type="entry name" value="Membrane_comp_ABC_pdt"/>
</dbReference>
<sequence>MRRHRWLHLWLALGLVLAAALLSGVESLNAAARQSFSQAEKGLDSPFPWRVHSLLSGERIHRDLYLQTVRAGITARPILDTRLGLSDGRWVRLRAEPLPPGPYLGNRGWQTVVDDQLAARAGWREGDVLSTADGQRLPPLALRSDVGPWLLMDIGPAALLADTGPWFSYLALPELTPSQQQWLENQLHDDQVLRSVARSGDPHLLEAFNLNLTALSVLSFLVGLLLAFHALERLVQHRQFSVRILHQLGFTRRQWALALALELILWTAVAGTLGSQIGIALARYLAPGVSDTLVSLYQMERSLQLNWGWGDAVFCFVVLLLAMGIMLLWLLYRERLLARWHRGAVAFAALLVLSLQFTADNQGEALTLLGVTVLLTLLLLPLVLELGSAALARAAPWLQAPLAWGLWDLSASSRRLVVPIAAITLALASAIATRVLVGSFEFALGGFLDTRLHADIYYYSDDATLRQQRPRLEALPAIAEVQTRSQRQGQLEGESVLLKGYGATDKPWPFMAFKSASANWWAELGMEGCLVNEPLAMRKDLRLGQQLTLDSGALPFVCRVAGVFYDYGNPSSELVVWHRRLEAAFGQAPSDGLSLKLAQGVQLDETLEQLQNELDIPAASLIAQRTLRQQANGLFRKTFAITDALAWLTLVVALISWFASLAAQQQGWQHQQAVVSTLGMTRGQIASARLLQLGCQTLLVALVAVASGLVLGWQLVSKVNPLAFGWSMPVQFGSGDWLSGLLMACGVLVLVAVGPIWWQSRSALVGQLSREEV</sequence>
<dbReference type="PANTHER" id="PTHR30287:SF2">
    <property type="entry name" value="BLL1001 PROTEIN"/>
    <property type="match status" value="1"/>
</dbReference>
<organism evidence="8 9">
    <name type="scientific">Ferrimonas gelatinilytica</name>
    <dbReference type="NCBI Taxonomy" id="1255257"/>
    <lineage>
        <taxon>Bacteria</taxon>
        <taxon>Pseudomonadati</taxon>
        <taxon>Pseudomonadota</taxon>
        <taxon>Gammaproteobacteria</taxon>
        <taxon>Alteromonadales</taxon>
        <taxon>Ferrimonadaceae</taxon>
        <taxon>Ferrimonas</taxon>
    </lineage>
</organism>
<feature type="domain" description="ABC3 transporter permease C-terminal" evidence="7">
    <location>
        <begin position="215"/>
        <end position="333"/>
    </location>
</feature>
<keyword evidence="3 6" id="KW-0812">Transmembrane</keyword>
<evidence type="ECO:0000259" key="7">
    <source>
        <dbReference type="Pfam" id="PF02687"/>
    </source>
</evidence>
<feature type="transmembrane region" description="Helical" evidence="6">
    <location>
        <begin position="644"/>
        <end position="663"/>
    </location>
</feature>
<feature type="transmembrane region" description="Helical" evidence="6">
    <location>
        <begin position="212"/>
        <end position="235"/>
    </location>
</feature>
<evidence type="ECO:0000256" key="2">
    <source>
        <dbReference type="ARBA" id="ARBA00022475"/>
    </source>
</evidence>
<feature type="transmembrane region" description="Helical" evidence="6">
    <location>
        <begin position="416"/>
        <end position="437"/>
    </location>
</feature>
<reference evidence="9" key="1">
    <citation type="journal article" date="2019" name="Int. J. Syst. Evol. Microbiol.">
        <title>The Global Catalogue of Microorganisms (GCM) 10K type strain sequencing project: providing services to taxonomists for standard genome sequencing and annotation.</title>
        <authorList>
            <consortium name="The Broad Institute Genomics Platform"/>
            <consortium name="The Broad Institute Genome Sequencing Center for Infectious Disease"/>
            <person name="Wu L."/>
            <person name="Ma J."/>
        </authorList>
    </citation>
    <scope>NUCLEOTIDE SEQUENCE [LARGE SCALE GENOMIC DNA]</scope>
    <source>
        <strain evidence="9">JCM 18720</strain>
    </source>
</reference>
<comment type="caution">
    <text evidence="8">The sequence shown here is derived from an EMBL/GenBank/DDBJ whole genome shotgun (WGS) entry which is preliminary data.</text>
</comment>